<evidence type="ECO:0000256" key="4">
    <source>
        <dbReference type="ARBA" id="ARBA00022618"/>
    </source>
</evidence>
<keyword evidence="4 9" id="KW-0132">Cell division</keyword>
<comment type="subunit">
    <text evidence="9">Homodimer. Forms a membrane-associated complex with FtsX.</text>
</comment>
<evidence type="ECO:0000256" key="2">
    <source>
        <dbReference type="ARBA" id="ARBA00020019"/>
    </source>
</evidence>
<name>A0A1F5YQL6_9BACT</name>
<dbReference type="PANTHER" id="PTHR24220">
    <property type="entry name" value="IMPORT ATP-BINDING PROTEIN"/>
    <property type="match status" value="1"/>
</dbReference>
<accession>A0A1F5YQL6</accession>
<feature type="domain" description="ABC transporter" evidence="10">
    <location>
        <begin position="2"/>
        <end position="225"/>
    </location>
</feature>
<keyword evidence="5 9" id="KW-0547">Nucleotide-binding</keyword>
<dbReference type="PROSITE" id="PS50893">
    <property type="entry name" value="ABC_TRANSPORTER_2"/>
    <property type="match status" value="1"/>
</dbReference>
<dbReference type="EMBL" id="MFJA01000062">
    <property type="protein sequence ID" value="OGG02491.1"/>
    <property type="molecule type" value="Genomic_DNA"/>
</dbReference>
<dbReference type="GO" id="GO:0051301">
    <property type="term" value="P:cell division"/>
    <property type="evidence" value="ECO:0007669"/>
    <property type="project" value="UniProtKB-UniRule"/>
</dbReference>
<sequence length="225" mass="25435">MILFDSVSKSYGTNISAVKDVSFKIEDGEFVFLVGVSGAGKTTLLRLINREILPTSGSVFVDDWEVSKLPKSKLPFLRRKVGFVYQDFKLLQDRTVGENIAVALEILNKDNREINRRIREVLEVVHLEDKINYFPRQLSLGEQQRIAIGRAIAGETKVLLADEPTGNLDPKTSWEILKIINKIHKEGTTVLMASHNVDIVNSLKKRVIALSKGQITRDEKRSRYS</sequence>
<dbReference type="InterPro" id="IPR015854">
    <property type="entry name" value="ABC_transpr_LolD-like"/>
</dbReference>
<dbReference type="GO" id="GO:0022857">
    <property type="term" value="F:transmembrane transporter activity"/>
    <property type="evidence" value="ECO:0007669"/>
    <property type="project" value="TreeGrafter"/>
</dbReference>
<evidence type="ECO:0000256" key="8">
    <source>
        <dbReference type="ARBA" id="ARBA00023306"/>
    </source>
</evidence>
<reference evidence="11 12" key="1">
    <citation type="journal article" date="2016" name="Nat. Commun.">
        <title>Thousands of microbial genomes shed light on interconnected biogeochemical processes in an aquifer system.</title>
        <authorList>
            <person name="Anantharaman K."/>
            <person name="Brown C.T."/>
            <person name="Hug L.A."/>
            <person name="Sharon I."/>
            <person name="Castelle C.J."/>
            <person name="Probst A.J."/>
            <person name="Thomas B.C."/>
            <person name="Singh A."/>
            <person name="Wilkins M.J."/>
            <person name="Karaoz U."/>
            <person name="Brodie E.L."/>
            <person name="Williams K.H."/>
            <person name="Hubbard S.S."/>
            <person name="Banfield J.F."/>
        </authorList>
    </citation>
    <scope>NUCLEOTIDE SEQUENCE [LARGE SCALE GENOMIC DNA]</scope>
</reference>
<protein>
    <recommendedName>
        <fullName evidence="2 9">Cell division ATP-binding protein FtsE</fullName>
    </recommendedName>
</protein>
<comment type="similarity">
    <text evidence="1 9">Belongs to the ABC transporter superfamily.</text>
</comment>
<dbReference type="AlphaFoldDB" id="A0A1F5YQL6"/>
<dbReference type="InterPro" id="IPR017871">
    <property type="entry name" value="ABC_transporter-like_CS"/>
</dbReference>
<dbReference type="Proteomes" id="UP000176665">
    <property type="component" value="Unassembled WGS sequence"/>
</dbReference>
<evidence type="ECO:0000256" key="6">
    <source>
        <dbReference type="ARBA" id="ARBA00022840"/>
    </source>
</evidence>
<dbReference type="STRING" id="1798371.A2W14_01685"/>
<evidence type="ECO:0000313" key="11">
    <source>
        <dbReference type="EMBL" id="OGG02491.1"/>
    </source>
</evidence>
<evidence type="ECO:0000256" key="5">
    <source>
        <dbReference type="ARBA" id="ARBA00022741"/>
    </source>
</evidence>
<dbReference type="InterPro" id="IPR005286">
    <property type="entry name" value="Cell_div_FtsE"/>
</dbReference>
<dbReference type="GO" id="GO:0016887">
    <property type="term" value="F:ATP hydrolysis activity"/>
    <property type="evidence" value="ECO:0007669"/>
    <property type="project" value="InterPro"/>
</dbReference>
<dbReference type="PROSITE" id="PS00211">
    <property type="entry name" value="ABC_TRANSPORTER_1"/>
    <property type="match status" value="1"/>
</dbReference>
<organism evidence="11 12">
    <name type="scientific">Candidatus Gottesmanbacteria bacterium RBG_16_37_8</name>
    <dbReference type="NCBI Taxonomy" id="1798371"/>
    <lineage>
        <taxon>Bacteria</taxon>
        <taxon>Candidatus Gottesmaniibacteriota</taxon>
    </lineage>
</organism>
<dbReference type="Gene3D" id="3.40.50.300">
    <property type="entry name" value="P-loop containing nucleotide triphosphate hydrolases"/>
    <property type="match status" value="1"/>
</dbReference>
<dbReference type="GO" id="GO:0005524">
    <property type="term" value="F:ATP binding"/>
    <property type="evidence" value="ECO:0007669"/>
    <property type="project" value="UniProtKB-UniRule"/>
</dbReference>
<evidence type="ECO:0000259" key="10">
    <source>
        <dbReference type="PROSITE" id="PS50893"/>
    </source>
</evidence>
<dbReference type="InterPro" id="IPR003593">
    <property type="entry name" value="AAA+_ATPase"/>
</dbReference>
<proteinExistence type="inferred from homology"/>
<dbReference type="SUPFAM" id="SSF52540">
    <property type="entry name" value="P-loop containing nucleoside triphosphate hydrolases"/>
    <property type="match status" value="1"/>
</dbReference>
<dbReference type="SMART" id="SM00382">
    <property type="entry name" value="AAA"/>
    <property type="match status" value="1"/>
</dbReference>
<evidence type="ECO:0000256" key="3">
    <source>
        <dbReference type="ARBA" id="ARBA00022475"/>
    </source>
</evidence>
<keyword evidence="7 9" id="KW-0472">Membrane</keyword>
<keyword evidence="8 9" id="KW-0131">Cell cycle</keyword>
<dbReference type="InterPro" id="IPR003439">
    <property type="entry name" value="ABC_transporter-like_ATP-bd"/>
</dbReference>
<keyword evidence="3 9" id="KW-1003">Cell membrane</keyword>
<dbReference type="InterPro" id="IPR027417">
    <property type="entry name" value="P-loop_NTPase"/>
</dbReference>
<evidence type="ECO:0000256" key="1">
    <source>
        <dbReference type="ARBA" id="ARBA00005417"/>
    </source>
</evidence>
<evidence type="ECO:0000313" key="12">
    <source>
        <dbReference type="Proteomes" id="UP000176665"/>
    </source>
</evidence>
<dbReference type="GO" id="GO:0005886">
    <property type="term" value="C:plasma membrane"/>
    <property type="evidence" value="ECO:0007669"/>
    <property type="project" value="UniProtKB-SubCell"/>
</dbReference>
<dbReference type="PANTHER" id="PTHR24220:SF470">
    <property type="entry name" value="CELL DIVISION ATP-BINDING PROTEIN FTSE"/>
    <property type="match status" value="1"/>
</dbReference>
<gene>
    <name evidence="9" type="primary">ftsE</name>
    <name evidence="11" type="ORF">A2W14_01685</name>
</gene>
<comment type="subcellular location">
    <subcellularLocation>
        <location evidence="9">Cell membrane</location>
        <topology evidence="9">Peripheral membrane protein</topology>
        <orientation evidence="9">Cytoplasmic side</orientation>
    </subcellularLocation>
</comment>
<evidence type="ECO:0000256" key="7">
    <source>
        <dbReference type="ARBA" id="ARBA00023136"/>
    </source>
</evidence>
<keyword evidence="6 9" id="KW-0067">ATP-binding</keyword>
<dbReference type="Pfam" id="PF00005">
    <property type="entry name" value="ABC_tran"/>
    <property type="match status" value="1"/>
</dbReference>
<dbReference type="FunFam" id="3.40.50.300:FF:000056">
    <property type="entry name" value="Cell division ATP-binding protein FtsE"/>
    <property type="match status" value="1"/>
</dbReference>
<comment type="caution">
    <text evidence="11">The sequence shown here is derived from an EMBL/GenBank/DDBJ whole genome shotgun (WGS) entry which is preliminary data.</text>
</comment>
<evidence type="ECO:0000256" key="9">
    <source>
        <dbReference type="RuleBase" id="RU365094"/>
    </source>
</evidence>
<comment type="function">
    <text evidence="9">Part of the ABC transporter FtsEX involved in cellular division.</text>
</comment>
<dbReference type="NCBIfam" id="TIGR02673">
    <property type="entry name" value="FtsE"/>
    <property type="match status" value="1"/>
</dbReference>